<proteinExistence type="predicted"/>
<reference evidence="4 5" key="1">
    <citation type="journal article" date="2011" name="PLoS Pathog.">
        <title>Endophytic Life Strategies Decoded by Genome and Transcriptome Analyses of the Mutualistic Root Symbiont Piriformospora indica.</title>
        <authorList>
            <person name="Zuccaro A."/>
            <person name="Lahrmann U."/>
            <person name="Guldener U."/>
            <person name="Langen G."/>
            <person name="Pfiffi S."/>
            <person name="Biedenkopf D."/>
            <person name="Wong P."/>
            <person name="Samans B."/>
            <person name="Grimm C."/>
            <person name="Basiewicz M."/>
            <person name="Murat C."/>
            <person name="Martin F."/>
            <person name="Kogel K.H."/>
        </authorList>
    </citation>
    <scope>NUCLEOTIDE SEQUENCE [LARGE SCALE GENOMIC DNA]</scope>
    <source>
        <strain evidence="4 5">DSM 11827</strain>
    </source>
</reference>
<gene>
    <name evidence="4" type="ORF">PIIN_10449</name>
</gene>
<keyword evidence="1" id="KW-0479">Metal-binding</keyword>
<dbReference type="Gene3D" id="3.30.160.60">
    <property type="entry name" value="Classic Zinc Finger"/>
    <property type="match status" value="1"/>
</dbReference>
<dbReference type="SMART" id="SM00355">
    <property type="entry name" value="ZnF_C2H2"/>
    <property type="match status" value="2"/>
</dbReference>
<protein>
    <recommendedName>
        <fullName evidence="3">C2H2-type domain-containing protein</fullName>
    </recommendedName>
</protein>
<dbReference type="InterPro" id="IPR013087">
    <property type="entry name" value="Znf_C2H2_type"/>
</dbReference>
<dbReference type="Proteomes" id="UP000007148">
    <property type="component" value="Unassembled WGS sequence"/>
</dbReference>
<sequence length="201" mass="22388">MSSNHHLQIQGGSNQRAQQQYPPQVISSGAPASQYGHYVPQITSHYPIPSVPSVVVPYHYPTQGYIAPQGQYPSHGLGSHHVVQNPSSYTPSQQPYNVQQLQVPQVYHPHQPVVTQAQYLPHTSVSLASGSTPISPLPVNISNAQYMCSSCGQTFTRSDSFHRHARTFHEASVYSCRCGKTFSREDSRKRHWKSHPDHATH</sequence>
<dbReference type="Pfam" id="PF00096">
    <property type="entry name" value="zf-C2H2"/>
    <property type="match status" value="1"/>
</dbReference>
<comment type="caution">
    <text evidence="4">The sequence shown here is derived from an EMBL/GenBank/DDBJ whole genome shotgun (WGS) entry which is preliminary data.</text>
</comment>
<evidence type="ECO:0000256" key="2">
    <source>
        <dbReference type="SAM" id="MobiDB-lite"/>
    </source>
</evidence>
<feature type="region of interest" description="Disordered" evidence="2">
    <location>
        <begin position="1"/>
        <end position="27"/>
    </location>
</feature>
<dbReference type="GO" id="GO:0008270">
    <property type="term" value="F:zinc ion binding"/>
    <property type="evidence" value="ECO:0007669"/>
    <property type="project" value="UniProtKB-KW"/>
</dbReference>
<dbReference type="HOGENOM" id="CLU_1360901_0_0_1"/>
<keyword evidence="1" id="KW-0863">Zinc-finger</keyword>
<evidence type="ECO:0000313" key="5">
    <source>
        <dbReference type="Proteomes" id="UP000007148"/>
    </source>
</evidence>
<dbReference type="EMBL" id="CAFZ01000764">
    <property type="protein sequence ID" value="CCA76456.1"/>
    <property type="molecule type" value="Genomic_DNA"/>
</dbReference>
<dbReference type="SUPFAM" id="SSF57667">
    <property type="entry name" value="beta-beta-alpha zinc fingers"/>
    <property type="match status" value="1"/>
</dbReference>
<feature type="domain" description="C2H2-type" evidence="3">
    <location>
        <begin position="174"/>
        <end position="200"/>
    </location>
</feature>
<dbReference type="PROSITE" id="PS50157">
    <property type="entry name" value="ZINC_FINGER_C2H2_2"/>
    <property type="match status" value="2"/>
</dbReference>
<dbReference type="STRING" id="1109443.G4TYR3"/>
<dbReference type="PROSITE" id="PS00028">
    <property type="entry name" value="ZINC_FINGER_C2H2_1"/>
    <property type="match status" value="1"/>
</dbReference>
<feature type="domain" description="C2H2-type" evidence="3">
    <location>
        <begin position="146"/>
        <end position="169"/>
    </location>
</feature>
<evidence type="ECO:0000256" key="1">
    <source>
        <dbReference type="PROSITE-ProRule" id="PRU00042"/>
    </source>
</evidence>
<accession>G4TYR3</accession>
<evidence type="ECO:0000259" key="3">
    <source>
        <dbReference type="PROSITE" id="PS50157"/>
    </source>
</evidence>
<keyword evidence="5" id="KW-1185">Reference proteome</keyword>
<dbReference type="InParanoid" id="G4TYR3"/>
<dbReference type="OrthoDB" id="8922241at2759"/>
<dbReference type="InterPro" id="IPR036236">
    <property type="entry name" value="Znf_C2H2_sf"/>
</dbReference>
<keyword evidence="1" id="KW-0862">Zinc</keyword>
<dbReference type="AlphaFoldDB" id="G4TYR3"/>
<name>G4TYR3_SERID</name>
<organism evidence="4 5">
    <name type="scientific">Serendipita indica (strain DSM 11827)</name>
    <name type="common">Root endophyte fungus</name>
    <name type="synonym">Piriformospora indica</name>
    <dbReference type="NCBI Taxonomy" id="1109443"/>
    <lineage>
        <taxon>Eukaryota</taxon>
        <taxon>Fungi</taxon>
        <taxon>Dikarya</taxon>
        <taxon>Basidiomycota</taxon>
        <taxon>Agaricomycotina</taxon>
        <taxon>Agaricomycetes</taxon>
        <taxon>Sebacinales</taxon>
        <taxon>Serendipitaceae</taxon>
        <taxon>Serendipita</taxon>
    </lineage>
</organism>
<evidence type="ECO:0000313" key="4">
    <source>
        <dbReference type="EMBL" id="CCA76456.1"/>
    </source>
</evidence>